<organism evidence="2 3">
    <name type="scientific">Ceratobasidium theobromae</name>
    <dbReference type="NCBI Taxonomy" id="1582974"/>
    <lineage>
        <taxon>Eukaryota</taxon>
        <taxon>Fungi</taxon>
        <taxon>Dikarya</taxon>
        <taxon>Basidiomycota</taxon>
        <taxon>Agaricomycotina</taxon>
        <taxon>Agaricomycetes</taxon>
        <taxon>Cantharellales</taxon>
        <taxon>Ceratobasidiaceae</taxon>
        <taxon>Ceratobasidium</taxon>
    </lineage>
</organism>
<feature type="region of interest" description="Disordered" evidence="1">
    <location>
        <begin position="1260"/>
        <end position="1404"/>
    </location>
</feature>
<feature type="compositionally biased region" description="Basic and acidic residues" evidence="1">
    <location>
        <begin position="439"/>
        <end position="449"/>
    </location>
</feature>
<dbReference type="PANTHER" id="PTHR46563">
    <property type="entry name" value="RING-TYPE DOMAIN-CONTAINING PROTEIN"/>
    <property type="match status" value="1"/>
</dbReference>
<accession>A0A5N5QDW5</accession>
<dbReference type="GO" id="GO:0016787">
    <property type="term" value="F:hydrolase activity"/>
    <property type="evidence" value="ECO:0007669"/>
    <property type="project" value="UniProtKB-KW"/>
</dbReference>
<feature type="compositionally biased region" description="Low complexity" evidence="1">
    <location>
        <begin position="889"/>
        <end position="898"/>
    </location>
</feature>
<feature type="region of interest" description="Disordered" evidence="1">
    <location>
        <begin position="870"/>
        <end position="952"/>
    </location>
</feature>
<feature type="region of interest" description="Disordered" evidence="1">
    <location>
        <begin position="1"/>
        <end position="31"/>
    </location>
</feature>
<gene>
    <name evidence="2" type="ORF">CTheo_6684</name>
</gene>
<feature type="compositionally biased region" description="Basic residues" evidence="1">
    <location>
        <begin position="353"/>
        <end position="363"/>
    </location>
</feature>
<feature type="compositionally biased region" description="Low complexity" evidence="1">
    <location>
        <begin position="1487"/>
        <end position="1499"/>
    </location>
</feature>
<keyword evidence="3" id="KW-1185">Reference proteome</keyword>
<keyword evidence="2" id="KW-0378">Hydrolase</keyword>
<feature type="region of interest" description="Disordered" evidence="1">
    <location>
        <begin position="736"/>
        <end position="782"/>
    </location>
</feature>
<evidence type="ECO:0000256" key="1">
    <source>
        <dbReference type="SAM" id="MobiDB-lite"/>
    </source>
</evidence>
<dbReference type="EMBL" id="SSOP01000221">
    <property type="protein sequence ID" value="KAB5589864.1"/>
    <property type="molecule type" value="Genomic_DNA"/>
</dbReference>
<reference evidence="2 3" key="1">
    <citation type="journal article" date="2019" name="Fungal Biol. Biotechnol.">
        <title>Draft genome sequence of fastidious pathogen Ceratobasidium theobromae, which causes vascular-streak dieback in Theobroma cacao.</title>
        <authorList>
            <person name="Ali S.S."/>
            <person name="Asman A."/>
            <person name="Shao J."/>
            <person name="Firmansyah A.P."/>
            <person name="Susilo A.W."/>
            <person name="Rosmana A."/>
            <person name="McMahon P."/>
            <person name="Junaid M."/>
            <person name="Guest D."/>
            <person name="Kheng T.Y."/>
            <person name="Meinhardt L.W."/>
            <person name="Bailey B.A."/>
        </authorList>
    </citation>
    <scope>NUCLEOTIDE SEQUENCE [LARGE SCALE GENOMIC DNA]</scope>
    <source>
        <strain evidence="2 3">CT2</strain>
    </source>
</reference>
<feature type="region of interest" description="Disordered" evidence="1">
    <location>
        <begin position="164"/>
        <end position="213"/>
    </location>
</feature>
<protein>
    <submittedName>
        <fullName evidence="2">S-formylglutathione hydrolase</fullName>
    </submittedName>
</protein>
<feature type="region of interest" description="Disordered" evidence="1">
    <location>
        <begin position="243"/>
        <end position="462"/>
    </location>
</feature>
<feature type="compositionally biased region" description="Low complexity" evidence="1">
    <location>
        <begin position="364"/>
        <end position="379"/>
    </location>
</feature>
<dbReference type="PANTHER" id="PTHR46563:SF4">
    <property type="entry name" value="ASPARTYL_ASPARAGINYL BETA-HYDROXYLASE ISOFORM X1"/>
    <property type="match status" value="1"/>
</dbReference>
<feature type="region of interest" description="Disordered" evidence="1">
    <location>
        <begin position="48"/>
        <end position="70"/>
    </location>
</feature>
<feature type="compositionally biased region" description="Basic and acidic residues" evidence="1">
    <location>
        <begin position="1089"/>
        <end position="1173"/>
    </location>
</feature>
<proteinExistence type="predicted"/>
<feature type="compositionally biased region" description="Basic and acidic residues" evidence="1">
    <location>
        <begin position="754"/>
        <end position="782"/>
    </location>
</feature>
<feature type="compositionally biased region" description="Basic and acidic residues" evidence="1">
    <location>
        <begin position="1446"/>
        <end position="1458"/>
    </location>
</feature>
<feature type="region of interest" description="Disordered" evidence="1">
    <location>
        <begin position="1429"/>
        <end position="1617"/>
    </location>
</feature>
<evidence type="ECO:0000313" key="2">
    <source>
        <dbReference type="EMBL" id="KAB5589864.1"/>
    </source>
</evidence>
<comment type="caution">
    <text evidence="2">The sequence shown here is derived from an EMBL/GenBank/DDBJ whole genome shotgun (WGS) entry which is preliminary data.</text>
</comment>
<feature type="region of interest" description="Disordered" evidence="1">
    <location>
        <begin position="1085"/>
        <end position="1173"/>
    </location>
</feature>
<feature type="region of interest" description="Disordered" evidence="1">
    <location>
        <begin position="562"/>
        <end position="664"/>
    </location>
</feature>
<feature type="compositionally biased region" description="Pro residues" evidence="1">
    <location>
        <begin position="402"/>
        <end position="413"/>
    </location>
</feature>
<feature type="compositionally biased region" description="Basic residues" evidence="1">
    <location>
        <begin position="290"/>
        <end position="300"/>
    </location>
</feature>
<feature type="compositionally biased region" description="Basic and acidic residues" evidence="1">
    <location>
        <begin position="1331"/>
        <end position="1358"/>
    </location>
</feature>
<feature type="compositionally biased region" description="Pro residues" evidence="1">
    <location>
        <begin position="272"/>
        <end position="282"/>
    </location>
</feature>
<feature type="compositionally biased region" description="Pro residues" evidence="1">
    <location>
        <begin position="1549"/>
        <end position="1567"/>
    </location>
</feature>
<sequence length="1617" mass="179571">MAQVNAAAEGYERAKRPSWRPSFLRSNSAKSGGEWEVVVITWLTGAASESSDGYGSPSPPRSPVGSPSPLVGVGAYRKAVASPGSDHMASPWHLRKYEIYQPAARAPARYYNWHLLSAAARDRLKRELQSGRCAGSVRSSLRPSVHLAGSAGVGLETITASPASTAAPLGSPAPDPLSSGPAANHRLSTWLKRPPASPHTYTQPLPTDATDLMDGTDPFGSMWHHSSPYDAGELVVGRRARDSGTLDHGTRSGMLSPTRKGPSPLSQSAVDPEPPLPEPPGSPDLLSAARRTRKLSKRRSTSASRGLSSLFARKPSEEDGPLRGRSRPPLSPSSQSLAQTQGIAFPSHDGEKRPRRKLSKRGRSGSMSSGVSVDSARSVETPIHTQFSREDRNVEIVEQKDPPPPPTRSPYPPSATANKQRERKISAASITSIISRITSRGDKGDDKHPRAASAQDTVRKKAPHLMLNHVGKQKGERGGVFGRLARKLSLIRRRSVDAFGGDVEVVSRPSFQVERPRPPQLNRRATLDLTPYRASCARPRESQAPLADLFAPIDPQLRSSRLIHAPLSPPPRIPDSVLPGDRGSWASLHRHVSTNRSQAEDRAPPPIDTEELLPPPPIGGARNSTDGKHPDSPHSIPKWGIANGDSHKGPALIMNGSPTDDSPLTLPKTVLTIANPDDSEPEEVPLDGLVALRAQLEASVAEQGRNRALPRMSPHLPMVPVYDALADSAGVRPLVIKKVPSRSPSRSPSPAKPLDGRESPLKRAGRDSPVKRAGRRRDMSLVKPVRRTEPLKDHSAYEYADAGMSIHMGSTTSVDAIKGDDDAEFGKHVEDNGRARMRSRASMDSIGKMHVITPKTSLQKIRVRVVSNPPPIEITKESSPVKQDPPALPAAEDAPEAQPRAESVPMSRSRSKSRPRSGYTGVDSRYSSCGTATSDSTDDPHQVPASPAGPRYRMSIEPGASTSRIHSKSADVVKPTTTTTPYMTPTDEHAPLHPFTDKPVEYHAMMPMPMPMPPISVMRMEMEAASPVLSPAWPRLEGLEPKPKALVDSKGAWIEDSSHSLVGDEFSVSREKLVAQGEFKRVNGQLGREVGEGERERERERRRREEREREVERARRERVERERAERERVERERVERERVERERAERERVERERADRERVERERADRERQERERLRQEAQAERLRAEARLEQARLERERAEQERAERLERERLERERLERERLERERLERERAERERLERLERQRQREEQERLERIARERDRERVEKERLEQERRELERERLERERAERARAEWQRMERERLERERLMEEDNRRPPPPLLHHSTGGSRRSNRHDADGEREVHITTMKDSRKASKRRTPEQSRSTSPTSTAPPAPPPKDERSLKPRQRSQTDASFVVPITSPVPPPVQQPIEVLAGVPVLPQGTHVEVVQSFHARPTSESTLDAPSLRARDAWERERLDKGQSVLGPGGQRAVIPDVGSPRPAPDPRQRQSSSKSRSQTTSALHEPFVLSPPQVHTSAAAAAAAASALGDYSPLHSVFPKPSFPSRSHNPLPKPPTIDGPYPLHRPPGPAYSNPNRQRSAVQGRPAAPRNPLPEPPRVSSYPLHHNVSPPRGLPPGAVR</sequence>
<feature type="compositionally biased region" description="Basic and acidic residues" evidence="1">
    <location>
        <begin position="1260"/>
        <end position="1313"/>
    </location>
</feature>
<feature type="compositionally biased region" description="Basic and acidic residues" evidence="1">
    <location>
        <begin position="387"/>
        <end position="401"/>
    </location>
</feature>
<evidence type="ECO:0000313" key="3">
    <source>
        <dbReference type="Proteomes" id="UP000383932"/>
    </source>
</evidence>
<feature type="compositionally biased region" description="Low complexity" evidence="1">
    <location>
        <begin position="1515"/>
        <end position="1525"/>
    </location>
</feature>
<dbReference type="Proteomes" id="UP000383932">
    <property type="component" value="Unassembled WGS sequence"/>
</dbReference>
<feature type="compositionally biased region" description="Low complexity" evidence="1">
    <location>
        <begin position="426"/>
        <end position="438"/>
    </location>
</feature>
<dbReference type="OrthoDB" id="3231532at2759"/>
<feature type="compositionally biased region" description="Polar residues" evidence="1">
    <location>
        <begin position="925"/>
        <end position="935"/>
    </location>
</feature>
<name>A0A5N5QDW5_9AGAM</name>